<dbReference type="Proteomes" id="UP001382181">
    <property type="component" value="Unassembled WGS sequence"/>
</dbReference>
<feature type="transmembrane region" description="Helical" evidence="1">
    <location>
        <begin position="58"/>
        <end position="77"/>
    </location>
</feature>
<keyword evidence="1" id="KW-0472">Membrane</keyword>
<accession>A0ABU8A570</accession>
<organism evidence="2 3">
    <name type="scientific">Streptomyces silvae</name>
    <dbReference type="NCBI Taxonomy" id="2803812"/>
    <lineage>
        <taxon>Bacteria</taxon>
        <taxon>Bacillati</taxon>
        <taxon>Actinomycetota</taxon>
        <taxon>Actinomycetes</taxon>
        <taxon>Kitasatosporales</taxon>
        <taxon>Streptomycetaceae</taxon>
        <taxon>Streptomyces</taxon>
    </lineage>
</organism>
<evidence type="ECO:0008006" key="4">
    <source>
        <dbReference type="Google" id="ProtNLM"/>
    </source>
</evidence>
<proteinExistence type="predicted"/>
<keyword evidence="1" id="KW-1133">Transmembrane helix</keyword>
<dbReference type="RefSeq" id="WP_261988355.1">
    <property type="nucleotide sequence ID" value="NZ_JARUMK010000001.1"/>
</dbReference>
<dbReference type="EMBL" id="JARUMK010000001">
    <property type="protein sequence ID" value="MEH0561538.1"/>
    <property type="molecule type" value="Genomic_DNA"/>
</dbReference>
<evidence type="ECO:0000313" key="2">
    <source>
        <dbReference type="EMBL" id="MEH0561538.1"/>
    </source>
</evidence>
<comment type="caution">
    <text evidence="2">The sequence shown here is derived from an EMBL/GenBank/DDBJ whole genome shotgun (WGS) entry which is preliminary data.</text>
</comment>
<sequence>MLRTVLSRTPTWAAGVAGGLFTTLQQLGLGLGVALPGGVFHAAASATTGGPAAGHPHGFAVAVTVQAVLALAFAFLATRVARAGHDPDAPRAGIHRVMIKMVDSASRYGADPPDP</sequence>
<evidence type="ECO:0000256" key="1">
    <source>
        <dbReference type="SAM" id="Phobius"/>
    </source>
</evidence>
<reference evidence="2 3" key="1">
    <citation type="submission" date="2023-04" db="EMBL/GenBank/DDBJ databases">
        <title>Genomic diversity of scab-causing Streptomyces spp. in the province of Quebec, Canada.</title>
        <authorList>
            <person name="Biessy A."/>
            <person name="Cadieux M."/>
            <person name="Ciotola M."/>
            <person name="Filion M."/>
        </authorList>
    </citation>
    <scope>NUCLEOTIDE SEQUENCE [LARGE SCALE GENOMIC DNA]</scope>
    <source>
        <strain evidence="2 3">B21-103</strain>
    </source>
</reference>
<keyword evidence="1" id="KW-0812">Transmembrane</keyword>
<name>A0ABU8A570_9ACTN</name>
<keyword evidence="3" id="KW-1185">Reference proteome</keyword>
<evidence type="ECO:0000313" key="3">
    <source>
        <dbReference type="Proteomes" id="UP001382181"/>
    </source>
</evidence>
<protein>
    <recommendedName>
        <fullName evidence="4">MFS transporter</fullName>
    </recommendedName>
</protein>
<gene>
    <name evidence="2" type="ORF">QBA37_20220</name>
</gene>